<sequence length="77" mass="8546">MDKFLIGLGLGLFLVLAVWVATDADAKVQVEPMGNCTFYYAVAWMRDELPRPLPYGSAYLGFVQAVQGKCDGEGEWR</sequence>
<dbReference type="AlphaFoldDB" id="A0A0F8YNK9"/>
<protein>
    <submittedName>
        <fullName evidence="1">Uncharacterized protein</fullName>
    </submittedName>
</protein>
<proteinExistence type="predicted"/>
<dbReference type="EMBL" id="LAZR01052426">
    <property type="protein sequence ID" value="KKK82993.1"/>
    <property type="molecule type" value="Genomic_DNA"/>
</dbReference>
<comment type="caution">
    <text evidence="1">The sequence shown here is derived from an EMBL/GenBank/DDBJ whole genome shotgun (WGS) entry which is preliminary data.</text>
</comment>
<reference evidence="1" key="1">
    <citation type="journal article" date="2015" name="Nature">
        <title>Complex archaea that bridge the gap between prokaryotes and eukaryotes.</title>
        <authorList>
            <person name="Spang A."/>
            <person name="Saw J.H."/>
            <person name="Jorgensen S.L."/>
            <person name="Zaremba-Niedzwiedzka K."/>
            <person name="Martijn J."/>
            <person name="Lind A.E."/>
            <person name="van Eijk R."/>
            <person name="Schleper C."/>
            <person name="Guy L."/>
            <person name="Ettema T.J."/>
        </authorList>
    </citation>
    <scope>NUCLEOTIDE SEQUENCE</scope>
</reference>
<accession>A0A0F8YNK9</accession>
<evidence type="ECO:0000313" key="1">
    <source>
        <dbReference type="EMBL" id="KKK82993.1"/>
    </source>
</evidence>
<name>A0A0F8YNK9_9ZZZZ</name>
<gene>
    <name evidence="1" type="ORF">LCGC14_2797840</name>
</gene>
<organism evidence="1">
    <name type="scientific">marine sediment metagenome</name>
    <dbReference type="NCBI Taxonomy" id="412755"/>
    <lineage>
        <taxon>unclassified sequences</taxon>
        <taxon>metagenomes</taxon>
        <taxon>ecological metagenomes</taxon>
    </lineage>
</organism>